<evidence type="ECO:0000313" key="2">
    <source>
        <dbReference type="EMBL" id="QHT01136.1"/>
    </source>
</evidence>
<dbReference type="EMBL" id="MN739364">
    <property type="protein sequence ID" value="QHT01136.1"/>
    <property type="molecule type" value="Genomic_DNA"/>
</dbReference>
<organism evidence="2">
    <name type="scientific">viral metagenome</name>
    <dbReference type="NCBI Taxonomy" id="1070528"/>
    <lineage>
        <taxon>unclassified sequences</taxon>
        <taxon>metagenomes</taxon>
        <taxon>organismal metagenomes</taxon>
    </lineage>
</organism>
<feature type="transmembrane region" description="Helical" evidence="1">
    <location>
        <begin position="64"/>
        <end position="85"/>
    </location>
</feature>
<feature type="transmembrane region" description="Helical" evidence="1">
    <location>
        <begin position="21"/>
        <end position="44"/>
    </location>
</feature>
<reference evidence="2" key="1">
    <citation type="journal article" date="2020" name="Nature">
        <title>Giant virus diversity and host interactions through global metagenomics.</title>
        <authorList>
            <person name="Schulz F."/>
            <person name="Roux S."/>
            <person name="Paez-Espino D."/>
            <person name="Jungbluth S."/>
            <person name="Walsh D.A."/>
            <person name="Denef V.J."/>
            <person name="McMahon K.D."/>
            <person name="Konstantinidis K.T."/>
            <person name="Eloe-Fadrosh E.A."/>
            <person name="Kyrpides N.C."/>
            <person name="Woyke T."/>
        </authorList>
    </citation>
    <scope>NUCLEOTIDE SEQUENCE</scope>
    <source>
        <strain evidence="2">GVMAG-M-3300020192-26</strain>
    </source>
</reference>
<proteinExistence type="predicted"/>
<protein>
    <submittedName>
        <fullName evidence="2">Uncharacterized protein</fullName>
    </submittedName>
</protein>
<name>A0A6C0C8S1_9ZZZZ</name>
<evidence type="ECO:0000256" key="1">
    <source>
        <dbReference type="SAM" id="Phobius"/>
    </source>
</evidence>
<keyword evidence="1" id="KW-0472">Membrane</keyword>
<keyword evidence="1" id="KW-1133">Transmembrane helix</keyword>
<sequence>MSATIEYSQIDDTKSDSRPEILVFYMFIYACMTTFFIFEFIFLLLTNEVKNRCTSEPFISLPKYVSTFAICSIIFIYMTSVSVFCSQWRIISVQRASIIIKLHNIFSAITFPVGICLLIATECPIYVINQWPNITIAYVTQKATQIFAGLLIDYLAKNIN</sequence>
<keyword evidence="1" id="KW-0812">Transmembrane</keyword>
<feature type="transmembrane region" description="Helical" evidence="1">
    <location>
        <begin position="105"/>
        <end position="128"/>
    </location>
</feature>
<dbReference type="AlphaFoldDB" id="A0A6C0C8S1"/>
<accession>A0A6C0C8S1</accession>